<dbReference type="SUPFAM" id="SSF47769">
    <property type="entry name" value="SAM/Pointed domain"/>
    <property type="match status" value="1"/>
</dbReference>
<dbReference type="PANTHER" id="PTHR24115">
    <property type="entry name" value="KINESIN-RELATED"/>
    <property type="match status" value="1"/>
</dbReference>
<dbReference type="SUPFAM" id="SSF52540">
    <property type="entry name" value="P-loop containing nucleoside triphosphate hydrolases"/>
    <property type="match status" value="1"/>
</dbReference>
<evidence type="ECO:0000256" key="3">
    <source>
        <dbReference type="PROSITE-ProRule" id="PRU00283"/>
    </source>
</evidence>
<dbReference type="InterPro" id="IPR019821">
    <property type="entry name" value="Kinesin_motor_CS"/>
</dbReference>
<gene>
    <name evidence="6" type="ORF">PBIL07802_LOCUS29371</name>
</gene>
<dbReference type="InterPro" id="IPR001752">
    <property type="entry name" value="Kinesin_motor_dom"/>
</dbReference>
<evidence type="ECO:0000256" key="4">
    <source>
        <dbReference type="RuleBase" id="RU000394"/>
    </source>
</evidence>
<dbReference type="Gene3D" id="3.40.850.10">
    <property type="entry name" value="Kinesin motor domain"/>
    <property type="match status" value="1"/>
</dbReference>
<dbReference type="InterPro" id="IPR027417">
    <property type="entry name" value="P-loop_NTPase"/>
</dbReference>
<dbReference type="InterPro" id="IPR027640">
    <property type="entry name" value="Kinesin-like_fam"/>
</dbReference>
<keyword evidence="2 3" id="KW-0067">ATP-binding</keyword>
<proteinExistence type="inferred from homology"/>
<dbReference type="EMBL" id="HBIB01044876">
    <property type="protein sequence ID" value="CAE0267028.1"/>
    <property type="molecule type" value="Transcribed_RNA"/>
</dbReference>
<dbReference type="GO" id="GO:0005874">
    <property type="term" value="C:microtubule"/>
    <property type="evidence" value="ECO:0007669"/>
    <property type="project" value="UniProtKB-KW"/>
</dbReference>
<dbReference type="Pfam" id="PF00225">
    <property type="entry name" value="Kinesin"/>
    <property type="match status" value="1"/>
</dbReference>
<dbReference type="InterPro" id="IPR036961">
    <property type="entry name" value="Kinesin_motor_dom_sf"/>
</dbReference>
<sequence>MYDPSIPSPSHTTDLSFPPYFYRYGQTGSGKTFTMRGMQKHLARDVFATDELSLVLLSSFELEGRECRDLLEPSDVPLQLLEDGNGNLIVQGLGEIVVEGENDLIQLLDDMAERRKTHATFANAESSRTHSFTKLRIRTSCGEGEISLVDLAGSERNKDSAHHDVSRQKESALINSSLMALKECVRKKQEKAGYIPFRSSELTRLLKPVFTSDNSKCAVIATVSPGATDCEHSLNTLQHALLMSGRNSESVCTIFEMGRKFELPEEKKEKERVRQSSLAPVKWSKEDVASWLKGIDPLCKVPFGTDGKQLIRFSCSRFVQACQGDAERGGRIFENLRKTIANVKAKGEANRNHARLANRASQLSSVKSISAKERREAMGQ</sequence>
<feature type="binding site" evidence="3">
    <location>
        <begin position="25"/>
        <end position="32"/>
    </location>
    <ligand>
        <name>ATP</name>
        <dbReference type="ChEBI" id="CHEBI:30616"/>
    </ligand>
</feature>
<dbReference type="GO" id="GO:0007018">
    <property type="term" value="P:microtubule-based movement"/>
    <property type="evidence" value="ECO:0007669"/>
    <property type="project" value="InterPro"/>
</dbReference>
<evidence type="ECO:0000259" key="5">
    <source>
        <dbReference type="PROSITE" id="PS50067"/>
    </source>
</evidence>
<dbReference type="GO" id="GO:0005524">
    <property type="term" value="F:ATP binding"/>
    <property type="evidence" value="ECO:0007669"/>
    <property type="project" value="UniProtKB-UniRule"/>
</dbReference>
<reference evidence="6" key="1">
    <citation type="submission" date="2021-01" db="EMBL/GenBank/DDBJ databases">
        <authorList>
            <person name="Corre E."/>
            <person name="Pelletier E."/>
            <person name="Niang G."/>
            <person name="Scheremetjew M."/>
            <person name="Finn R."/>
            <person name="Kale V."/>
            <person name="Holt S."/>
            <person name="Cochrane G."/>
            <person name="Meng A."/>
            <person name="Brown T."/>
            <person name="Cohen L."/>
        </authorList>
    </citation>
    <scope>NUCLEOTIDE SEQUENCE</scope>
    <source>
        <strain evidence="6">NIES-2562</strain>
    </source>
</reference>
<dbReference type="GO" id="GO:0005819">
    <property type="term" value="C:spindle"/>
    <property type="evidence" value="ECO:0007669"/>
    <property type="project" value="TreeGrafter"/>
</dbReference>
<keyword evidence="3 4" id="KW-0505">Motor protein</keyword>
<dbReference type="GO" id="GO:0003777">
    <property type="term" value="F:microtubule motor activity"/>
    <property type="evidence" value="ECO:0007669"/>
    <property type="project" value="InterPro"/>
</dbReference>
<keyword evidence="1 3" id="KW-0547">Nucleotide-binding</keyword>
<dbReference type="GO" id="GO:0016887">
    <property type="term" value="F:ATP hydrolysis activity"/>
    <property type="evidence" value="ECO:0007669"/>
    <property type="project" value="TreeGrafter"/>
</dbReference>
<dbReference type="Gene3D" id="1.10.150.50">
    <property type="entry name" value="Transcription Factor, Ets-1"/>
    <property type="match status" value="1"/>
</dbReference>
<dbReference type="PROSITE" id="PS00411">
    <property type="entry name" value="KINESIN_MOTOR_1"/>
    <property type="match status" value="1"/>
</dbReference>
<dbReference type="GO" id="GO:0005871">
    <property type="term" value="C:kinesin complex"/>
    <property type="evidence" value="ECO:0007669"/>
    <property type="project" value="TreeGrafter"/>
</dbReference>
<evidence type="ECO:0000313" key="6">
    <source>
        <dbReference type="EMBL" id="CAE0267028.1"/>
    </source>
</evidence>
<dbReference type="PRINTS" id="PR00380">
    <property type="entry name" value="KINESINHEAVY"/>
</dbReference>
<evidence type="ECO:0000256" key="2">
    <source>
        <dbReference type="ARBA" id="ARBA00022840"/>
    </source>
</evidence>
<dbReference type="InterPro" id="IPR013761">
    <property type="entry name" value="SAM/pointed_sf"/>
</dbReference>
<accession>A0A7S3GIB4</accession>
<evidence type="ECO:0000256" key="1">
    <source>
        <dbReference type="ARBA" id="ARBA00022741"/>
    </source>
</evidence>
<dbReference type="GO" id="GO:0008017">
    <property type="term" value="F:microtubule binding"/>
    <property type="evidence" value="ECO:0007669"/>
    <property type="project" value="InterPro"/>
</dbReference>
<protein>
    <recommendedName>
        <fullName evidence="4">Kinesin-like protein</fullName>
    </recommendedName>
</protein>
<comment type="similarity">
    <text evidence="3 4">Belongs to the TRAFAC class myosin-kinesin ATPase superfamily. Kinesin family.</text>
</comment>
<name>A0A7S3GIB4_9EUKA</name>
<dbReference type="AlphaFoldDB" id="A0A7S3GIB4"/>
<feature type="domain" description="Kinesin motor" evidence="5">
    <location>
        <begin position="1"/>
        <end position="246"/>
    </location>
</feature>
<organism evidence="6">
    <name type="scientific">Palpitomonas bilix</name>
    <dbReference type="NCBI Taxonomy" id="652834"/>
    <lineage>
        <taxon>Eukaryota</taxon>
        <taxon>Eukaryota incertae sedis</taxon>
    </lineage>
</organism>
<dbReference type="PROSITE" id="PS50067">
    <property type="entry name" value="KINESIN_MOTOR_2"/>
    <property type="match status" value="1"/>
</dbReference>
<dbReference type="PANTHER" id="PTHR24115:SF0">
    <property type="entry name" value="FI21273P1-RELATED"/>
    <property type="match status" value="1"/>
</dbReference>
<keyword evidence="4" id="KW-0493">Microtubule</keyword>
<dbReference type="SMART" id="SM00129">
    <property type="entry name" value="KISc"/>
    <property type="match status" value="1"/>
</dbReference>